<dbReference type="AlphaFoldDB" id="A0A284RHV8"/>
<name>A0A284RHV8_ARMOS</name>
<dbReference type="Proteomes" id="UP000219338">
    <property type="component" value="Unassembled WGS sequence"/>
</dbReference>
<evidence type="ECO:0000313" key="3">
    <source>
        <dbReference type="Proteomes" id="UP000219338"/>
    </source>
</evidence>
<feature type="transmembrane region" description="Helical" evidence="1">
    <location>
        <begin position="127"/>
        <end position="146"/>
    </location>
</feature>
<organism evidence="2 3">
    <name type="scientific">Armillaria ostoyae</name>
    <name type="common">Armillaria root rot fungus</name>
    <dbReference type="NCBI Taxonomy" id="47428"/>
    <lineage>
        <taxon>Eukaryota</taxon>
        <taxon>Fungi</taxon>
        <taxon>Dikarya</taxon>
        <taxon>Basidiomycota</taxon>
        <taxon>Agaricomycotina</taxon>
        <taxon>Agaricomycetes</taxon>
        <taxon>Agaricomycetidae</taxon>
        <taxon>Agaricales</taxon>
        <taxon>Marasmiineae</taxon>
        <taxon>Physalacriaceae</taxon>
        <taxon>Armillaria</taxon>
    </lineage>
</organism>
<sequence length="152" mass="16775">MINMFCINPHICAPAPLTADDIQAIPTYPPPPLTQQSSLDETHNHNVWWDEDNLTIFIIWTRLSPEALAILPQGHLSMPSDAVISMEDAKSRMNSSGLYASTARMSIHTSPNGDKASLRFMALASPSFIWISVTHSPTICLTILIITKSVMM</sequence>
<evidence type="ECO:0000313" key="2">
    <source>
        <dbReference type="EMBL" id="SJL08348.1"/>
    </source>
</evidence>
<protein>
    <submittedName>
        <fullName evidence="2">Uncharacterized protein</fullName>
    </submittedName>
</protein>
<reference evidence="3" key="1">
    <citation type="journal article" date="2017" name="Nat. Ecol. Evol.">
        <title>Genome expansion and lineage-specific genetic innovations in the forest pathogenic fungi Armillaria.</title>
        <authorList>
            <person name="Sipos G."/>
            <person name="Prasanna A.N."/>
            <person name="Walter M.C."/>
            <person name="O'Connor E."/>
            <person name="Balint B."/>
            <person name="Krizsan K."/>
            <person name="Kiss B."/>
            <person name="Hess J."/>
            <person name="Varga T."/>
            <person name="Slot J."/>
            <person name="Riley R."/>
            <person name="Boka B."/>
            <person name="Rigling D."/>
            <person name="Barry K."/>
            <person name="Lee J."/>
            <person name="Mihaltcheva S."/>
            <person name="LaButti K."/>
            <person name="Lipzen A."/>
            <person name="Waldron R."/>
            <person name="Moloney N.M."/>
            <person name="Sperisen C."/>
            <person name="Kredics L."/>
            <person name="Vagvoelgyi C."/>
            <person name="Patrignani A."/>
            <person name="Fitzpatrick D."/>
            <person name="Nagy I."/>
            <person name="Doyle S."/>
            <person name="Anderson J.B."/>
            <person name="Grigoriev I.V."/>
            <person name="Gueldener U."/>
            <person name="Muensterkoetter M."/>
            <person name="Nagy L.G."/>
        </authorList>
    </citation>
    <scope>NUCLEOTIDE SEQUENCE [LARGE SCALE GENOMIC DNA]</scope>
    <source>
        <strain evidence="3">C18/9</strain>
    </source>
</reference>
<accession>A0A284RHV8</accession>
<keyword evidence="3" id="KW-1185">Reference proteome</keyword>
<keyword evidence="1" id="KW-0812">Transmembrane</keyword>
<keyword evidence="1" id="KW-1133">Transmembrane helix</keyword>
<gene>
    <name evidence="2" type="ORF">ARMOST_11711</name>
</gene>
<proteinExistence type="predicted"/>
<keyword evidence="1" id="KW-0472">Membrane</keyword>
<dbReference type="EMBL" id="FUEG01000009">
    <property type="protein sequence ID" value="SJL08348.1"/>
    <property type="molecule type" value="Genomic_DNA"/>
</dbReference>
<evidence type="ECO:0000256" key="1">
    <source>
        <dbReference type="SAM" id="Phobius"/>
    </source>
</evidence>